<dbReference type="GO" id="GO:0140664">
    <property type="term" value="F:ATP-dependent DNA damage sensor activity"/>
    <property type="evidence" value="ECO:0007669"/>
    <property type="project" value="InterPro"/>
</dbReference>
<dbReference type="Pfam" id="PF13589">
    <property type="entry name" value="HATPase_c_3"/>
    <property type="match status" value="1"/>
</dbReference>
<dbReference type="InterPro" id="IPR002099">
    <property type="entry name" value="MutL/Mlh/PMS"/>
</dbReference>
<dbReference type="PROSITE" id="PS00058">
    <property type="entry name" value="DNA_MISMATCH_REPAIR_1"/>
    <property type="match status" value="1"/>
</dbReference>
<dbReference type="InterPro" id="IPR036890">
    <property type="entry name" value="HATPase_C_sf"/>
</dbReference>
<dbReference type="Gene3D" id="3.30.1540.20">
    <property type="entry name" value="MutL, C-terminal domain, dimerisation subdomain"/>
    <property type="match status" value="1"/>
</dbReference>
<dbReference type="InterPro" id="IPR037198">
    <property type="entry name" value="MutL_C_sf"/>
</dbReference>
<feature type="compositionally biased region" description="Low complexity" evidence="5">
    <location>
        <begin position="476"/>
        <end position="486"/>
    </location>
</feature>
<dbReference type="InterPro" id="IPR014721">
    <property type="entry name" value="Ribsml_uS5_D2-typ_fold_subgr"/>
</dbReference>
<dbReference type="SUPFAM" id="SSF118116">
    <property type="entry name" value="DNA mismatch repair protein MutL"/>
    <property type="match status" value="1"/>
</dbReference>
<reference evidence="8 9" key="1">
    <citation type="journal article" date="2004" name="Genome Res.">
        <title>Genome sequence of Haloarcula marismortui: a halophilic archaeon from the Dead Sea.</title>
        <authorList>
            <person name="Baliga N.S."/>
            <person name="Bonneau R."/>
            <person name="Facciotti M.T."/>
            <person name="Pan M."/>
            <person name="Glusman G."/>
            <person name="Deutsch E.W."/>
            <person name="Shannon P."/>
            <person name="Chiu Y."/>
            <person name="Weng R.S."/>
            <person name="Gan R.R."/>
            <person name="Hung P."/>
            <person name="Date S.V."/>
            <person name="Marcotte E."/>
            <person name="Hood L."/>
            <person name="Ng W.V."/>
        </authorList>
    </citation>
    <scope>NUCLEOTIDE SEQUENCE [LARGE SCALE GENOMIC DNA]</scope>
    <source>
        <strain evidence="9">ATCC 43049 / DSM 3752 / JCM 8966 / VKM B-1809</strain>
    </source>
</reference>
<evidence type="ECO:0000259" key="6">
    <source>
        <dbReference type="SMART" id="SM00853"/>
    </source>
</evidence>
<dbReference type="eggNOG" id="arCOG01166">
    <property type="taxonomic scope" value="Archaea"/>
</dbReference>
<dbReference type="KEGG" id="hma:rrnAC2550"/>
<dbReference type="GO" id="GO:0006298">
    <property type="term" value="P:mismatch repair"/>
    <property type="evidence" value="ECO:0007669"/>
    <property type="project" value="UniProtKB-UniRule"/>
</dbReference>
<dbReference type="SMART" id="SM00853">
    <property type="entry name" value="MutL_C"/>
    <property type="match status" value="1"/>
</dbReference>
<dbReference type="Gene3D" id="3.30.565.10">
    <property type="entry name" value="Histidine kinase-like ATPase, C-terminal domain"/>
    <property type="match status" value="1"/>
</dbReference>
<dbReference type="NCBIfam" id="TIGR00585">
    <property type="entry name" value="mutl"/>
    <property type="match status" value="1"/>
</dbReference>
<dbReference type="EMBL" id="AY596297">
    <property type="protein sequence ID" value="AAV47348.1"/>
    <property type="molecule type" value="Genomic_DNA"/>
</dbReference>
<dbReference type="SUPFAM" id="SSF54211">
    <property type="entry name" value="Ribosomal protein S5 domain 2-like"/>
    <property type="match status" value="1"/>
</dbReference>
<dbReference type="HAMAP" id="MF_00149">
    <property type="entry name" value="DNA_mis_repair"/>
    <property type="match status" value="1"/>
</dbReference>
<evidence type="ECO:0000256" key="1">
    <source>
        <dbReference type="ARBA" id="ARBA00006082"/>
    </source>
</evidence>
<dbReference type="PANTHER" id="PTHR10073:SF12">
    <property type="entry name" value="DNA MISMATCH REPAIR PROTEIN MLH1"/>
    <property type="match status" value="1"/>
</dbReference>
<dbReference type="GO" id="GO:0005524">
    <property type="term" value="F:ATP binding"/>
    <property type="evidence" value="ECO:0007669"/>
    <property type="project" value="InterPro"/>
</dbReference>
<feature type="domain" description="DNA mismatch repair protein S5" evidence="7">
    <location>
        <begin position="239"/>
        <end position="372"/>
    </location>
</feature>
<organism evidence="8 9">
    <name type="scientific">Haloarcula marismortui (strain ATCC 43049 / DSM 3752 / JCM 8966 / VKM B-1809)</name>
    <name type="common">Halobacterium marismortui</name>
    <dbReference type="NCBI Taxonomy" id="272569"/>
    <lineage>
        <taxon>Archaea</taxon>
        <taxon>Methanobacteriati</taxon>
        <taxon>Methanobacteriota</taxon>
        <taxon>Stenosarchaea group</taxon>
        <taxon>Halobacteria</taxon>
        <taxon>Halobacteriales</taxon>
        <taxon>Haloarculaceae</taxon>
        <taxon>Haloarcula</taxon>
    </lineage>
</organism>
<dbReference type="GO" id="GO:0032300">
    <property type="term" value="C:mismatch repair complex"/>
    <property type="evidence" value="ECO:0007669"/>
    <property type="project" value="InterPro"/>
</dbReference>
<dbReference type="Gene3D" id="3.30.1370.100">
    <property type="entry name" value="MutL, C-terminal domain, regulatory subdomain"/>
    <property type="match status" value="1"/>
</dbReference>
<feature type="compositionally biased region" description="Polar residues" evidence="5">
    <location>
        <begin position="451"/>
        <end position="474"/>
    </location>
</feature>
<dbReference type="InterPro" id="IPR042121">
    <property type="entry name" value="MutL_C_regsub"/>
</dbReference>
<dbReference type="PANTHER" id="PTHR10073">
    <property type="entry name" value="DNA MISMATCH REPAIR PROTEIN MLH, PMS, MUTL"/>
    <property type="match status" value="1"/>
</dbReference>
<dbReference type="SUPFAM" id="SSF55874">
    <property type="entry name" value="ATPase domain of HSP90 chaperone/DNA topoisomerase II/histidine kinase"/>
    <property type="match status" value="1"/>
</dbReference>
<dbReference type="InterPro" id="IPR042120">
    <property type="entry name" value="MutL_C_dimsub"/>
</dbReference>
<dbReference type="Proteomes" id="UP000001169">
    <property type="component" value="Chromosome I"/>
</dbReference>
<dbReference type="GO" id="GO:0030983">
    <property type="term" value="F:mismatched DNA binding"/>
    <property type="evidence" value="ECO:0007669"/>
    <property type="project" value="InterPro"/>
</dbReference>
<keyword evidence="3 4" id="KW-0234">DNA repair</keyword>
<dbReference type="Gene3D" id="3.30.230.10">
    <property type="match status" value="1"/>
</dbReference>
<name>Q5UZF5_HALMA</name>
<dbReference type="FunFam" id="3.30.565.10:FF:000003">
    <property type="entry name" value="DNA mismatch repair endonuclease MutL"/>
    <property type="match status" value="1"/>
</dbReference>
<keyword evidence="9" id="KW-1185">Reference proteome</keyword>
<evidence type="ECO:0000256" key="5">
    <source>
        <dbReference type="SAM" id="MobiDB-lite"/>
    </source>
</evidence>
<evidence type="ECO:0000256" key="4">
    <source>
        <dbReference type="HAMAP-Rule" id="MF_00149"/>
    </source>
</evidence>
<comment type="similarity">
    <text evidence="1 4">Belongs to the DNA mismatch repair MutL/HexB family.</text>
</comment>
<feature type="region of interest" description="Disordered" evidence="5">
    <location>
        <begin position="375"/>
        <end position="542"/>
    </location>
</feature>
<dbReference type="InterPro" id="IPR014762">
    <property type="entry name" value="DNA_mismatch_repair_CS"/>
</dbReference>
<dbReference type="PaxDb" id="272569-rrnAC2550"/>
<dbReference type="InterPro" id="IPR020568">
    <property type="entry name" value="Ribosomal_Su5_D2-typ_SF"/>
</dbReference>
<protein>
    <recommendedName>
        <fullName evidence="4">DNA mismatch repair protein MutL</fullName>
    </recommendedName>
</protein>
<evidence type="ECO:0000313" key="8">
    <source>
        <dbReference type="EMBL" id="AAV47348.1"/>
    </source>
</evidence>
<evidence type="ECO:0000256" key="3">
    <source>
        <dbReference type="ARBA" id="ARBA00023204"/>
    </source>
</evidence>
<dbReference type="Pfam" id="PF08676">
    <property type="entry name" value="MutL_C"/>
    <property type="match status" value="1"/>
</dbReference>
<dbReference type="STRING" id="272569.rrnAC2550"/>
<evidence type="ECO:0000256" key="2">
    <source>
        <dbReference type="ARBA" id="ARBA00022763"/>
    </source>
</evidence>
<dbReference type="PATRIC" id="fig|272569.17.peg.3154"/>
<evidence type="ECO:0000313" key="9">
    <source>
        <dbReference type="Proteomes" id="UP000001169"/>
    </source>
</evidence>
<dbReference type="HOGENOM" id="CLU_004131_4_1_2"/>
<feature type="compositionally biased region" description="Low complexity" evidence="5">
    <location>
        <begin position="418"/>
        <end position="430"/>
    </location>
</feature>
<proteinExistence type="inferred from homology"/>
<dbReference type="InterPro" id="IPR038973">
    <property type="entry name" value="MutL/Mlh/Pms-like"/>
</dbReference>
<comment type="function">
    <text evidence="4">This protein is involved in the repair of mismatches in DNA. It is required for dam-dependent methyl-directed DNA mismatch repair. May act as a 'molecular matchmaker', a protein that promotes the formation of a stable complex between two or more DNA-binding proteins in an ATP-dependent manner without itself being part of a final effector complex.</text>
</comment>
<dbReference type="SMART" id="SM01340">
    <property type="entry name" value="DNA_mis_repair"/>
    <property type="match status" value="1"/>
</dbReference>
<dbReference type="InterPro" id="IPR013507">
    <property type="entry name" value="DNA_mismatch_S5_2-like"/>
</dbReference>
<keyword evidence="2 4" id="KW-0227">DNA damage</keyword>
<dbReference type="InterPro" id="IPR014790">
    <property type="entry name" value="MutL_C"/>
</dbReference>
<feature type="domain" description="MutL C-terminal dimerisation" evidence="6">
    <location>
        <begin position="550"/>
        <end position="694"/>
    </location>
</feature>
<dbReference type="CDD" id="cd16926">
    <property type="entry name" value="HATPase_MutL-MLH-PMS-like"/>
    <property type="match status" value="1"/>
</dbReference>
<gene>
    <name evidence="4 8" type="primary">mutL</name>
    <name evidence="8" type="ordered locus">rrnAC2550</name>
</gene>
<sequence length="746" mass="78921">MSWLIHAGEGRQYQVAPPVSWSQSYAEARMTDIQRLDDQTVERIAAGEVVERPASVVKELVENAIDADASRVDVVVEAGGTDGIRVTDDGIGMDREAVKTAVEEHTTSKIRDIADLEGGVGTLGFRGEALHAIGAVSRLTIRTRPRGGDVGTELVLEGGDVTSVSPAGCPEGTTMAVEDLFYNVPARRKYLKQESTEFAHVNTVVASYALANPDVAVSLTHGDRETFSTTGQGDLRETVMSVYGREVAESMISVGAGSEATGSGDEMDSFPDGPLDGVHGLVSHPETNRAGREYLSTYVNGRYVRAGTVRDAVIDAYGTQIAPDRYPFAVLFLDVPAGDVDVNVHPRKMEVRFADDEGVREQVRTAVEDALLREGLLRSTAPRGRSAPEQTEITPESDGATDSGGERAAPNGRDAIDDATTSGQTDTTATENSAEAPAQEPDTAPTARPDGTQTETGNCESSDTAPSIQSADTKPSSETGRTDGTSGESGTGQTGGSVSGGDSDSERPGASATGQTAAERGERKFTGGQEQARLGDDPEATHESLPSMRILGQLADTYVVAETDDGLVLVDQHAADERVNYERLKAKFEGETTTQALANPVELGLTAREAEVFDRRSDALASLGFHTARTGERSVEVRTLPGVIADAAGPDIVRDVLGAFVAGDDEAAATVEAAADELLGDLACYPSVTGNTSLTEGSVRELLAALDDCENPYACPHGRPTVIHIDRQELEDRFERDYPGHGGRRR</sequence>
<dbReference type="Pfam" id="PF01119">
    <property type="entry name" value="DNA_mis_repair"/>
    <property type="match status" value="1"/>
</dbReference>
<feature type="compositionally biased region" description="Basic and acidic residues" evidence="5">
    <location>
        <begin position="533"/>
        <end position="542"/>
    </location>
</feature>
<dbReference type="AlphaFoldDB" id="Q5UZF5"/>
<dbReference type="GO" id="GO:0016887">
    <property type="term" value="F:ATP hydrolysis activity"/>
    <property type="evidence" value="ECO:0007669"/>
    <property type="project" value="InterPro"/>
</dbReference>
<evidence type="ECO:0000259" key="7">
    <source>
        <dbReference type="SMART" id="SM01340"/>
    </source>
</evidence>
<dbReference type="CDD" id="cd00782">
    <property type="entry name" value="MutL_Trans"/>
    <property type="match status" value="1"/>
</dbReference>
<accession>Q5UZF5</accession>
<feature type="compositionally biased region" description="Gly residues" evidence="5">
    <location>
        <begin position="487"/>
        <end position="499"/>
    </location>
</feature>
<dbReference type="InterPro" id="IPR020667">
    <property type="entry name" value="DNA_mismatch_repair_MutL"/>
</dbReference>
<dbReference type="EnsemblBacteria" id="AAV47348">
    <property type="protein sequence ID" value="AAV47348"/>
    <property type="gene ID" value="rrnAC2550"/>
</dbReference>